<dbReference type="GO" id="GO:0016491">
    <property type="term" value="F:oxidoreductase activity"/>
    <property type="evidence" value="ECO:0007669"/>
    <property type="project" value="UniProtKB-KW"/>
</dbReference>
<dbReference type="Gene3D" id="3.20.20.100">
    <property type="entry name" value="NADP-dependent oxidoreductase domain"/>
    <property type="match status" value="1"/>
</dbReference>
<evidence type="ECO:0000313" key="5">
    <source>
        <dbReference type="RefSeq" id="XP_054938300.1"/>
    </source>
</evidence>
<evidence type="ECO:0000256" key="2">
    <source>
        <dbReference type="ARBA" id="ARBA00038157"/>
    </source>
</evidence>
<dbReference type="InterPro" id="IPR050523">
    <property type="entry name" value="AKR_Detox_Biosynth"/>
</dbReference>
<dbReference type="OrthoDB" id="48988at2759"/>
<dbReference type="InterPro" id="IPR023210">
    <property type="entry name" value="NADP_OxRdtase_dom"/>
</dbReference>
<dbReference type="PANTHER" id="PTHR43364:SF4">
    <property type="entry name" value="NAD(P)-LINKED OXIDOREDUCTASE SUPERFAMILY PROTEIN"/>
    <property type="match status" value="1"/>
</dbReference>
<evidence type="ECO:0000313" key="4">
    <source>
        <dbReference type="Proteomes" id="UP000248484"/>
    </source>
</evidence>
<dbReference type="KEGG" id="pcad:129391813"/>
<keyword evidence="1" id="KW-0560">Oxidoreductase</keyword>
<name>A0A9W2WGK6_PHYMC</name>
<dbReference type="RefSeq" id="XP_054938300.1">
    <property type="nucleotide sequence ID" value="XM_055082325.1"/>
</dbReference>
<dbReference type="InterPro" id="IPR036812">
    <property type="entry name" value="NAD(P)_OxRdtase_dom_sf"/>
</dbReference>
<accession>A0A9W2WGK6</accession>
<dbReference type="Pfam" id="PF00248">
    <property type="entry name" value="Aldo_ket_red"/>
    <property type="match status" value="1"/>
</dbReference>
<proteinExistence type="inferred from homology"/>
<keyword evidence="4" id="KW-1185">Reference proteome</keyword>
<reference evidence="5" key="1">
    <citation type="submission" date="2025-08" db="UniProtKB">
        <authorList>
            <consortium name="RefSeq"/>
        </authorList>
    </citation>
    <scope>IDENTIFICATION</scope>
    <source>
        <tissue evidence="5">Muscle</tissue>
    </source>
</reference>
<dbReference type="GeneID" id="129391813"/>
<comment type="similarity">
    <text evidence="2">Belongs to the aldo/keto reductase family. Aldo/keto reductase 2 subfamily.</text>
</comment>
<sequence length="116" mass="12888">MPLPLEAFPDSPEEPEISVKITTKANPVGEKSLKPDSLWSQLEKSLKRLQWPRVDLFYLHLPDHGTPTGETLRACHQLHQEANFVELGLSSYAAWEVAEICTLCRATTGSCPPCTS</sequence>
<dbReference type="Proteomes" id="UP000248484">
    <property type="component" value="Chromosome 3"/>
</dbReference>
<feature type="domain" description="NADP-dependent oxidoreductase" evidence="3">
    <location>
        <begin position="14"/>
        <end position="103"/>
    </location>
</feature>
<dbReference type="PANTHER" id="PTHR43364">
    <property type="entry name" value="NADH-SPECIFIC METHYLGLYOXAL REDUCTASE-RELATED"/>
    <property type="match status" value="1"/>
</dbReference>
<protein>
    <submittedName>
        <fullName evidence="5">Aflatoxin B1 aldehyde reductase member 2-like</fullName>
    </submittedName>
</protein>
<evidence type="ECO:0000259" key="3">
    <source>
        <dbReference type="Pfam" id="PF00248"/>
    </source>
</evidence>
<gene>
    <name evidence="5" type="primary">LOC129391813</name>
</gene>
<organism evidence="4 5">
    <name type="scientific">Physeter macrocephalus</name>
    <name type="common">Sperm whale</name>
    <name type="synonym">Physeter catodon</name>
    <dbReference type="NCBI Taxonomy" id="9755"/>
    <lineage>
        <taxon>Eukaryota</taxon>
        <taxon>Metazoa</taxon>
        <taxon>Chordata</taxon>
        <taxon>Craniata</taxon>
        <taxon>Vertebrata</taxon>
        <taxon>Euteleostomi</taxon>
        <taxon>Mammalia</taxon>
        <taxon>Eutheria</taxon>
        <taxon>Laurasiatheria</taxon>
        <taxon>Artiodactyla</taxon>
        <taxon>Whippomorpha</taxon>
        <taxon>Cetacea</taxon>
        <taxon>Odontoceti</taxon>
        <taxon>Physeteridae</taxon>
        <taxon>Physeter</taxon>
    </lineage>
</organism>
<dbReference type="SUPFAM" id="SSF51430">
    <property type="entry name" value="NAD(P)-linked oxidoreductase"/>
    <property type="match status" value="1"/>
</dbReference>
<dbReference type="AlphaFoldDB" id="A0A9W2WGK6"/>
<evidence type="ECO:0000256" key="1">
    <source>
        <dbReference type="ARBA" id="ARBA00023002"/>
    </source>
</evidence>